<evidence type="ECO:0000313" key="2">
    <source>
        <dbReference type="Proteomes" id="UP000118426"/>
    </source>
</evidence>
<organism evidence="1 2">
    <name type="scientific">Cyprinid herpesvirus 1</name>
    <dbReference type="NCBI Taxonomy" id="317858"/>
    <lineage>
        <taxon>Viruses</taxon>
        <taxon>Duplodnaviria</taxon>
        <taxon>Heunggongvirae</taxon>
        <taxon>Peploviricota</taxon>
        <taxon>Herviviricetes</taxon>
        <taxon>Herpesvirales</taxon>
        <taxon>Alloherpesviridae</taxon>
        <taxon>Cyvirus</taxon>
        <taxon>Cyvirus cyprinidallo1</taxon>
    </lineage>
</organism>
<dbReference type="RefSeq" id="YP_007003729.1">
    <property type="nucleotide sequence ID" value="NC_019491.1"/>
</dbReference>
<reference evidence="1 2" key="1">
    <citation type="journal article" date="2013" name="J. Virol.">
        <title>Comparative genomics of carp herpesviruses.</title>
        <authorList>
            <person name="Davison A.J."/>
            <person name="Kurobe T."/>
            <person name="Gatherer D."/>
            <person name="Cunningham C."/>
            <person name="Korf I."/>
            <person name="Fukuda H."/>
            <person name="Hedrick R.P."/>
            <person name="Waltzek T.B."/>
        </authorList>
    </citation>
    <scope>NUCLEOTIDE SEQUENCE [LARGE SCALE GENOMIC DNA]</scope>
    <source>
        <strain evidence="1">NG-J1</strain>
    </source>
</reference>
<dbReference type="GeneID" id="14011219"/>
<proteinExistence type="predicted"/>
<protein>
    <submittedName>
        <fullName evidence="1">Putative capsid triplex subunit 1</fullName>
    </submittedName>
</protein>
<name>K7PBX0_9VIRU</name>
<dbReference type="Proteomes" id="UP000118426">
    <property type="component" value="Segment"/>
</dbReference>
<dbReference type="EMBL" id="JQ815363">
    <property type="protein sequence ID" value="AFJ20363.1"/>
    <property type="molecule type" value="Genomic_DNA"/>
</dbReference>
<sequence>MASLMNATKDGLNLGGYDHEIIHVPLWCCTSTDRVEHFEAYMRCNLSALDQVCRLDDFRCLIKNSLDARDVSCVTQAGGGVVCAGAPLFSFMQRWNKAVDSIRAKLELMTPLQLAADYTHMITLSASQGSLFNESDADLLTEAIAFCVRDGEDFGRLFSFYGVTTYQSFHAYEKSKFSYDQSRQFNLVRRGTTNLELSRLNLSTRMHNVSNPYIVLATVPVRVGRKGTKGHHGSLTKLELFYWSESMQALQAHVGGDCHGHTGFENSVRKEPELRRQWYRSSTLKLNPNSYVGAFFLIGKQITLNPFSLQEIYRAPHVNILGTGCWHLVERHNLVESQDMEGKFSTMLDDEDEEEEESAPVSQLFPTNEDLIITDGLEGYVPAQFVDPRVSQYHDFDEMLL</sequence>
<dbReference type="KEGG" id="vg:14011219"/>
<gene>
    <name evidence="1" type="ORF">CyHV1_ORF66</name>
</gene>
<accession>K7PBX0</accession>
<keyword evidence="2" id="KW-1185">Reference proteome</keyword>
<evidence type="ECO:0000313" key="1">
    <source>
        <dbReference type="EMBL" id="AFJ20363.1"/>
    </source>
</evidence>